<sequence length="75" mass="8817">MILTTVDLDQEDMERPLIIPAAVRVAASCSYMLARRWMLKLIGICICRERERKSYNFRFPKLKGLLILYRGILNE</sequence>
<dbReference type="EMBL" id="CM017694">
    <property type="protein sequence ID" value="TYH10991.1"/>
    <property type="molecule type" value="Genomic_DNA"/>
</dbReference>
<name>A0A5D2FZ08_GOSDA</name>
<dbReference type="AlphaFoldDB" id="A0A5D2FZ08"/>
<dbReference type="Proteomes" id="UP000323506">
    <property type="component" value="Chromosome A07"/>
</dbReference>
<accession>A0A5D2FZ08</accession>
<evidence type="ECO:0000313" key="1">
    <source>
        <dbReference type="EMBL" id="TYH10991.1"/>
    </source>
</evidence>
<protein>
    <submittedName>
        <fullName evidence="1">Uncharacterized protein</fullName>
    </submittedName>
</protein>
<organism evidence="1 2">
    <name type="scientific">Gossypium darwinii</name>
    <name type="common">Darwin's cotton</name>
    <name type="synonym">Gossypium barbadense var. darwinii</name>
    <dbReference type="NCBI Taxonomy" id="34276"/>
    <lineage>
        <taxon>Eukaryota</taxon>
        <taxon>Viridiplantae</taxon>
        <taxon>Streptophyta</taxon>
        <taxon>Embryophyta</taxon>
        <taxon>Tracheophyta</taxon>
        <taxon>Spermatophyta</taxon>
        <taxon>Magnoliopsida</taxon>
        <taxon>eudicotyledons</taxon>
        <taxon>Gunneridae</taxon>
        <taxon>Pentapetalae</taxon>
        <taxon>rosids</taxon>
        <taxon>malvids</taxon>
        <taxon>Malvales</taxon>
        <taxon>Malvaceae</taxon>
        <taxon>Malvoideae</taxon>
        <taxon>Gossypium</taxon>
    </lineage>
</organism>
<reference evidence="1 2" key="1">
    <citation type="submission" date="2019-06" db="EMBL/GenBank/DDBJ databases">
        <title>WGS assembly of Gossypium darwinii.</title>
        <authorList>
            <person name="Chen Z.J."/>
            <person name="Sreedasyam A."/>
            <person name="Ando A."/>
            <person name="Song Q."/>
            <person name="De L."/>
            <person name="Hulse-Kemp A."/>
            <person name="Ding M."/>
            <person name="Ye W."/>
            <person name="Kirkbride R."/>
            <person name="Jenkins J."/>
            <person name="Plott C."/>
            <person name="Lovell J."/>
            <person name="Lin Y.-M."/>
            <person name="Vaughn R."/>
            <person name="Liu B."/>
            <person name="Li W."/>
            <person name="Simpson S."/>
            <person name="Scheffler B."/>
            <person name="Saski C."/>
            <person name="Grover C."/>
            <person name="Hu G."/>
            <person name="Conover J."/>
            <person name="Carlson J."/>
            <person name="Shu S."/>
            <person name="Boston L."/>
            <person name="Williams M."/>
            <person name="Peterson D."/>
            <person name="Mcgee K."/>
            <person name="Jones D."/>
            <person name="Wendel J."/>
            <person name="Stelly D."/>
            <person name="Grimwood J."/>
            <person name="Schmutz J."/>
        </authorList>
    </citation>
    <scope>NUCLEOTIDE SEQUENCE [LARGE SCALE GENOMIC DNA]</scope>
    <source>
        <strain evidence="1">1808015.09</strain>
    </source>
</reference>
<keyword evidence="2" id="KW-1185">Reference proteome</keyword>
<evidence type="ECO:0000313" key="2">
    <source>
        <dbReference type="Proteomes" id="UP000323506"/>
    </source>
</evidence>
<gene>
    <name evidence="1" type="ORF">ES288_A07G222500v1</name>
</gene>
<proteinExistence type="predicted"/>